<proteinExistence type="predicted"/>
<organism evidence="3 4">
    <name type="scientific">Sphaerobolus stellatus (strain SS14)</name>
    <dbReference type="NCBI Taxonomy" id="990650"/>
    <lineage>
        <taxon>Eukaryota</taxon>
        <taxon>Fungi</taxon>
        <taxon>Dikarya</taxon>
        <taxon>Basidiomycota</taxon>
        <taxon>Agaricomycotina</taxon>
        <taxon>Agaricomycetes</taxon>
        <taxon>Phallomycetidae</taxon>
        <taxon>Geastrales</taxon>
        <taxon>Sphaerobolaceae</taxon>
        <taxon>Sphaerobolus</taxon>
    </lineage>
</organism>
<reference evidence="3 4" key="1">
    <citation type="submission" date="2014-06" db="EMBL/GenBank/DDBJ databases">
        <title>Evolutionary Origins and Diversification of the Mycorrhizal Mutualists.</title>
        <authorList>
            <consortium name="DOE Joint Genome Institute"/>
            <consortium name="Mycorrhizal Genomics Consortium"/>
            <person name="Kohler A."/>
            <person name="Kuo A."/>
            <person name="Nagy L.G."/>
            <person name="Floudas D."/>
            <person name="Copeland A."/>
            <person name="Barry K.W."/>
            <person name="Cichocki N."/>
            <person name="Veneault-Fourrey C."/>
            <person name="LaButti K."/>
            <person name="Lindquist E.A."/>
            <person name="Lipzen A."/>
            <person name="Lundell T."/>
            <person name="Morin E."/>
            <person name="Murat C."/>
            <person name="Riley R."/>
            <person name="Ohm R."/>
            <person name="Sun H."/>
            <person name="Tunlid A."/>
            <person name="Henrissat B."/>
            <person name="Grigoriev I.V."/>
            <person name="Hibbett D.S."/>
            <person name="Martin F."/>
        </authorList>
    </citation>
    <scope>NUCLEOTIDE SEQUENCE [LARGE SCALE GENOMIC DNA]</scope>
    <source>
        <strain evidence="3 4">SS14</strain>
    </source>
</reference>
<keyword evidence="2" id="KW-0812">Transmembrane</keyword>
<evidence type="ECO:0000256" key="1">
    <source>
        <dbReference type="SAM" id="MobiDB-lite"/>
    </source>
</evidence>
<feature type="compositionally biased region" description="Basic residues" evidence="1">
    <location>
        <begin position="66"/>
        <end position="76"/>
    </location>
</feature>
<gene>
    <name evidence="3" type="ORF">M422DRAFT_258694</name>
</gene>
<keyword evidence="2" id="KW-0472">Membrane</keyword>
<evidence type="ECO:0000313" key="3">
    <source>
        <dbReference type="EMBL" id="KIJ38586.1"/>
    </source>
</evidence>
<feature type="transmembrane region" description="Helical" evidence="2">
    <location>
        <begin position="25"/>
        <end position="55"/>
    </location>
</feature>
<dbReference type="HOGENOM" id="CLU_1636505_0_0_1"/>
<feature type="region of interest" description="Disordered" evidence="1">
    <location>
        <begin position="60"/>
        <end position="84"/>
    </location>
</feature>
<dbReference type="Proteomes" id="UP000054279">
    <property type="component" value="Unassembled WGS sequence"/>
</dbReference>
<protein>
    <submittedName>
        <fullName evidence="3">Uncharacterized protein</fullName>
    </submittedName>
</protein>
<keyword evidence="4" id="KW-1185">Reference proteome</keyword>
<keyword evidence="2" id="KW-1133">Transmembrane helix</keyword>
<dbReference type="AlphaFoldDB" id="A0A0C9VLT3"/>
<accession>A0A0C9VLT3</accession>
<dbReference type="EMBL" id="KN837159">
    <property type="protein sequence ID" value="KIJ38586.1"/>
    <property type="molecule type" value="Genomic_DNA"/>
</dbReference>
<sequence>MQQQRHSHNTPAPAQAYALTRTGVIVHLLMAAAALAAASLAVSSAVYCCVCVVFANSKSTTSTQSHPKRERKKKRNTPFNPGFLTTAPPSPEFGTVCHLGSLDLRRGLEEIERKKDMNVSGVGAIFGRLDFEVIGVVDIDIVEASCVLLWRGLRTFLKRLLL</sequence>
<name>A0A0C9VLT3_SPHS4</name>
<evidence type="ECO:0000313" key="4">
    <source>
        <dbReference type="Proteomes" id="UP000054279"/>
    </source>
</evidence>
<evidence type="ECO:0000256" key="2">
    <source>
        <dbReference type="SAM" id="Phobius"/>
    </source>
</evidence>